<feature type="domain" description="HTH gntR-type" evidence="5">
    <location>
        <begin position="9"/>
        <end position="76"/>
    </location>
</feature>
<keyword evidence="7" id="KW-1185">Reference proteome</keyword>
<accession>A0ABW4FNM6</accession>
<dbReference type="InterPro" id="IPR000524">
    <property type="entry name" value="Tscrpt_reg_HTH_GntR"/>
</dbReference>
<evidence type="ECO:0000256" key="4">
    <source>
        <dbReference type="SAM" id="MobiDB-lite"/>
    </source>
</evidence>
<evidence type="ECO:0000259" key="5">
    <source>
        <dbReference type="PROSITE" id="PS50949"/>
    </source>
</evidence>
<dbReference type="PROSITE" id="PS50949">
    <property type="entry name" value="HTH_GNTR"/>
    <property type="match status" value="1"/>
</dbReference>
<dbReference type="SUPFAM" id="SSF48008">
    <property type="entry name" value="GntR ligand-binding domain-like"/>
    <property type="match status" value="1"/>
</dbReference>
<dbReference type="Gene3D" id="1.20.120.530">
    <property type="entry name" value="GntR ligand-binding domain-like"/>
    <property type="match status" value="1"/>
</dbReference>
<dbReference type="Pfam" id="PF07729">
    <property type="entry name" value="FCD"/>
    <property type="match status" value="1"/>
</dbReference>
<dbReference type="InterPro" id="IPR036390">
    <property type="entry name" value="WH_DNA-bd_sf"/>
</dbReference>
<proteinExistence type="predicted"/>
<organism evidence="6 7">
    <name type="scientific">Pseudonocardia aurantiaca</name>
    <dbReference type="NCBI Taxonomy" id="75290"/>
    <lineage>
        <taxon>Bacteria</taxon>
        <taxon>Bacillati</taxon>
        <taxon>Actinomycetota</taxon>
        <taxon>Actinomycetes</taxon>
        <taxon>Pseudonocardiales</taxon>
        <taxon>Pseudonocardiaceae</taxon>
        <taxon>Pseudonocardia</taxon>
    </lineage>
</organism>
<keyword evidence="1" id="KW-0805">Transcription regulation</keyword>
<dbReference type="EMBL" id="JBHUCP010000013">
    <property type="protein sequence ID" value="MFD1531554.1"/>
    <property type="molecule type" value="Genomic_DNA"/>
</dbReference>
<name>A0ABW4FNM6_9PSEU</name>
<evidence type="ECO:0000313" key="7">
    <source>
        <dbReference type="Proteomes" id="UP001597145"/>
    </source>
</evidence>
<dbReference type="SUPFAM" id="SSF46785">
    <property type="entry name" value="Winged helix' DNA-binding domain"/>
    <property type="match status" value="1"/>
</dbReference>
<gene>
    <name evidence="6" type="ORF">ACFSCY_19145</name>
</gene>
<dbReference type="InterPro" id="IPR008920">
    <property type="entry name" value="TF_FadR/GntR_C"/>
</dbReference>
<dbReference type="PANTHER" id="PTHR43537">
    <property type="entry name" value="TRANSCRIPTIONAL REGULATOR, GNTR FAMILY"/>
    <property type="match status" value="1"/>
</dbReference>
<dbReference type="InterPro" id="IPR036388">
    <property type="entry name" value="WH-like_DNA-bd_sf"/>
</dbReference>
<dbReference type="SMART" id="SM00895">
    <property type="entry name" value="FCD"/>
    <property type="match status" value="1"/>
</dbReference>
<sequence length="239" mass="26634">MDREAINVSTINKEVYDRVGAAIRTGALPPGVKISLRSIADTLGVSTMPVREALRTLQAQGLVEFERRSVTVVRLTAGEVVQVFQIRLRLEQLAAEWALPRLTEDDVAELRAILAEMSDPGIAPDLWRRLNRRFHERFYQCAGSPHLLDLIHNIWDRVESSMAIYASTVEDFAEAHRQHLRMLELIEARDLPGLLEETAWHLEHTSRTVAEALEEGGLAGAVPPDGPGPRRVAARPTAT</sequence>
<evidence type="ECO:0000256" key="2">
    <source>
        <dbReference type="ARBA" id="ARBA00023125"/>
    </source>
</evidence>
<reference evidence="7" key="1">
    <citation type="journal article" date="2019" name="Int. J. Syst. Evol. Microbiol.">
        <title>The Global Catalogue of Microorganisms (GCM) 10K type strain sequencing project: providing services to taxonomists for standard genome sequencing and annotation.</title>
        <authorList>
            <consortium name="The Broad Institute Genomics Platform"/>
            <consortium name="The Broad Institute Genome Sequencing Center for Infectious Disease"/>
            <person name="Wu L."/>
            <person name="Ma J."/>
        </authorList>
    </citation>
    <scope>NUCLEOTIDE SEQUENCE [LARGE SCALE GENOMIC DNA]</scope>
    <source>
        <strain evidence="7">JCM 12165</strain>
    </source>
</reference>
<dbReference type="Proteomes" id="UP001597145">
    <property type="component" value="Unassembled WGS sequence"/>
</dbReference>
<dbReference type="RefSeq" id="WP_379659846.1">
    <property type="nucleotide sequence ID" value="NZ_JBHUCP010000013.1"/>
</dbReference>
<keyword evidence="2" id="KW-0238">DNA-binding</keyword>
<comment type="caution">
    <text evidence="6">The sequence shown here is derived from an EMBL/GenBank/DDBJ whole genome shotgun (WGS) entry which is preliminary data.</text>
</comment>
<dbReference type="Pfam" id="PF00392">
    <property type="entry name" value="GntR"/>
    <property type="match status" value="1"/>
</dbReference>
<evidence type="ECO:0000256" key="3">
    <source>
        <dbReference type="ARBA" id="ARBA00023163"/>
    </source>
</evidence>
<dbReference type="CDD" id="cd07377">
    <property type="entry name" value="WHTH_GntR"/>
    <property type="match status" value="1"/>
</dbReference>
<keyword evidence="3" id="KW-0804">Transcription</keyword>
<dbReference type="SMART" id="SM00345">
    <property type="entry name" value="HTH_GNTR"/>
    <property type="match status" value="1"/>
</dbReference>
<protein>
    <submittedName>
        <fullName evidence="6">GntR family transcriptional regulator</fullName>
    </submittedName>
</protein>
<dbReference type="PANTHER" id="PTHR43537:SF24">
    <property type="entry name" value="GLUCONATE OPERON TRANSCRIPTIONAL REPRESSOR"/>
    <property type="match status" value="1"/>
</dbReference>
<dbReference type="InterPro" id="IPR011711">
    <property type="entry name" value="GntR_C"/>
</dbReference>
<evidence type="ECO:0000256" key="1">
    <source>
        <dbReference type="ARBA" id="ARBA00023015"/>
    </source>
</evidence>
<dbReference type="Gene3D" id="1.10.10.10">
    <property type="entry name" value="Winged helix-like DNA-binding domain superfamily/Winged helix DNA-binding domain"/>
    <property type="match status" value="1"/>
</dbReference>
<evidence type="ECO:0000313" key="6">
    <source>
        <dbReference type="EMBL" id="MFD1531554.1"/>
    </source>
</evidence>
<feature type="region of interest" description="Disordered" evidence="4">
    <location>
        <begin position="217"/>
        <end position="239"/>
    </location>
</feature>